<evidence type="ECO:0000256" key="1">
    <source>
        <dbReference type="ARBA" id="ARBA00023157"/>
    </source>
</evidence>
<protein>
    <submittedName>
        <fullName evidence="4">Chromosome 9 C17orf58 homolog</fullName>
    </submittedName>
</protein>
<dbReference type="SUPFAM" id="SSF50242">
    <property type="entry name" value="TIMP-like"/>
    <property type="match status" value="1"/>
</dbReference>
<reference evidence="4 5" key="1">
    <citation type="journal article" date="2005" name="Nature">
        <title>Genome sequence, comparative analysis and haplotype structure of the domestic dog.</title>
        <authorList>
            <consortium name="Broad Sequencing Platform"/>
            <person name="Lindblad-Toh K."/>
            <person name="Wade C.M."/>
            <person name="Mikkelsen T.S."/>
            <person name="Karlsson E.K."/>
            <person name="Jaffe D.B."/>
            <person name="Kamal M."/>
            <person name="Clamp M."/>
            <person name="Chang J.L."/>
            <person name="Kulbokas E.J. III"/>
            <person name="Zody M.C."/>
            <person name="Mauceli E."/>
            <person name="Xie X."/>
            <person name="Breen M."/>
            <person name="Wayne R.K."/>
            <person name="Ostrander E.A."/>
            <person name="Ponting C.P."/>
            <person name="Galibert F."/>
            <person name="Smith D.R."/>
            <person name="DeJong P.J."/>
            <person name="Kirkness E."/>
            <person name="Alvarez P."/>
            <person name="Biagi T."/>
            <person name="Brockman W."/>
            <person name="Butler J."/>
            <person name="Chin C.W."/>
            <person name="Cook A."/>
            <person name="Cuff J."/>
            <person name="Daly M.J."/>
            <person name="DeCaprio D."/>
            <person name="Gnerre S."/>
            <person name="Grabherr M."/>
            <person name="Kellis M."/>
            <person name="Kleber M."/>
            <person name="Bardeleben C."/>
            <person name="Goodstadt L."/>
            <person name="Heger A."/>
            <person name="Hitte C."/>
            <person name="Kim L."/>
            <person name="Koepfli K.P."/>
            <person name="Parker H.G."/>
            <person name="Pollinger J.P."/>
            <person name="Searle S.M."/>
            <person name="Sutter N.B."/>
            <person name="Thomas R."/>
            <person name="Webber C."/>
            <person name="Baldwin J."/>
            <person name="Abebe A."/>
            <person name="Abouelleil A."/>
            <person name="Aftuck L."/>
            <person name="Ait-Zahra M."/>
            <person name="Aldredge T."/>
            <person name="Allen N."/>
            <person name="An P."/>
            <person name="Anderson S."/>
            <person name="Antoine C."/>
            <person name="Arachchi H."/>
            <person name="Aslam A."/>
            <person name="Ayotte L."/>
            <person name="Bachantsang P."/>
            <person name="Barry A."/>
            <person name="Bayul T."/>
            <person name="Benamara M."/>
            <person name="Berlin A."/>
            <person name="Bessette D."/>
            <person name="Blitshteyn B."/>
            <person name="Bloom T."/>
            <person name="Blye J."/>
            <person name="Boguslavskiy L."/>
            <person name="Bonnet C."/>
            <person name="Boukhgalter B."/>
            <person name="Brown A."/>
            <person name="Cahill P."/>
            <person name="Calixte N."/>
            <person name="Camarata J."/>
            <person name="Cheshatsang Y."/>
            <person name="Chu J."/>
            <person name="Citroen M."/>
            <person name="Collymore A."/>
            <person name="Cooke P."/>
            <person name="Dawoe T."/>
            <person name="Daza R."/>
            <person name="Decktor K."/>
            <person name="DeGray S."/>
            <person name="Dhargay N."/>
            <person name="Dooley K."/>
            <person name="Dooley K."/>
            <person name="Dorje P."/>
            <person name="Dorjee K."/>
            <person name="Dorris L."/>
            <person name="Duffey N."/>
            <person name="Dupes A."/>
            <person name="Egbiremolen O."/>
            <person name="Elong R."/>
            <person name="Falk J."/>
            <person name="Farina A."/>
            <person name="Faro S."/>
            <person name="Ferguson D."/>
            <person name="Ferreira P."/>
            <person name="Fisher S."/>
            <person name="FitzGerald M."/>
            <person name="Foley K."/>
            <person name="Foley C."/>
            <person name="Franke A."/>
            <person name="Friedrich D."/>
            <person name="Gage D."/>
            <person name="Garber M."/>
            <person name="Gearin G."/>
            <person name="Giannoukos G."/>
            <person name="Goode T."/>
            <person name="Goyette A."/>
            <person name="Graham J."/>
            <person name="Grandbois E."/>
            <person name="Gyaltsen K."/>
            <person name="Hafez N."/>
            <person name="Hagopian D."/>
            <person name="Hagos B."/>
            <person name="Hall J."/>
            <person name="Healy C."/>
            <person name="Hegarty R."/>
            <person name="Honan T."/>
            <person name="Horn A."/>
            <person name="Houde N."/>
            <person name="Hughes L."/>
            <person name="Hunnicutt L."/>
            <person name="Husby M."/>
            <person name="Jester B."/>
            <person name="Jones C."/>
            <person name="Kamat A."/>
            <person name="Kanga B."/>
            <person name="Kells C."/>
            <person name="Khazanovich D."/>
            <person name="Kieu A.C."/>
            <person name="Kisner P."/>
            <person name="Kumar M."/>
            <person name="Lance K."/>
            <person name="Landers T."/>
            <person name="Lara M."/>
            <person name="Lee W."/>
            <person name="Leger J.P."/>
            <person name="Lennon N."/>
            <person name="Leuper L."/>
            <person name="LeVine S."/>
            <person name="Liu J."/>
            <person name="Liu X."/>
            <person name="Lokyitsang Y."/>
            <person name="Lokyitsang T."/>
            <person name="Lui A."/>
            <person name="Macdonald J."/>
            <person name="Major J."/>
            <person name="Marabella R."/>
            <person name="Maru K."/>
            <person name="Matthews C."/>
            <person name="McDonough S."/>
            <person name="Mehta T."/>
            <person name="Meldrim J."/>
            <person name="Melnikov A."/>
            <person name="Meneus L."/>
            <person name="Mihalev A."/>
            <person name="Mihova T."/>
            <person name="Miller K."/>
            <person name="Mittelman R."/>
            <person name="Mlenga V."/>
            <person name="Mulrain L."/>
            <person name="Munson G."/>
            <person name="Navidi A."/>
            <person name="Naylor J."/>
            <person name="Nguyen T."/>
            <person name="Nguyen N."/>
            <person name="Nguyen C."/>
            <person name="Nguyen T."/>
            <person name="Nicol R."/>
            <person name="Norbu N."/>
            <person name="Norbu C."/>
            <person name="Novod N."/>
            <person name="Nyima T."/>
            <person name="Olandt P."/>
            <person name="O'Neill B."/>
            <person name="O'Neill K."/>
            <person name="Osman S."/>
            <person name="Oyono L."/>
            <person name="Patti C."/>
            <person name="Perrin D."/>
            <person name="Phunkhang P."/>
            <person name="Pierre F."/>
            <person name="Priest M."/>
            <person name="Rachupka A."/>
            <person name="Raghuraman S."/>
            <person name="Rameau R."/>
            <person name="Ray V."/>
            <person name="Raymond C."/>
            <person name="Rege F."/>
            <person name="Rise C."/>
            <person name="Rogers J."/>
            <person name="Rogov P."/>
            <person name="Sahalie J."/>
            <person name="Settipalli S."/>
            <person name="Sharpe T."/>
            <person name="Shea T."/>
            <person name="Sheehan M."/>
            <person name="Sherpa N."/>
            <person name="Shi J."/>
            <person name="Shih D."/>
            <person name="Sloan J."/>
            <person name="Smith C."/>
            <person name="Sparrow T."/>
            <person name="Stalker J."/>
            <person name="Stange-Thomann N."/>
            <person name="Stavropoulos S."/>
            <person name="Stone C."/>
            <person name="Stone S."/>
            <person name="Sykes S."/>
            <person name="Tchuinga P."/>
            <person name="Tenzing P."/>
            <person name="Tesfaye S."/>
            <person name="Thoulutsang D."/>
            <person name="Thoulutsang Y."/>
            <person name="Topham K."/>
            <person name="Topping I."/>
            <person name="Tsamla T."/>
            <person name="Vassiliev H."/>
            <person name="Venkataraman V."/>
            <person name="Vo A."/>
            <person name="Wangchuk T."/>
            <person name="Wangdi T."/>
            <person name="Weiand M."/>
            <person name="Wilkinson J."/>
            <person name="Wilson A."/>
            <person name="Yadav S."/>
            <person name="Yang S."/>
            <person name="Yang X."/>
            <person name="Young G."/>
            <person name="Yu Q."/>
            <person name="Zainoun J."/>
            <person name="Zembek L."/>
            <person name="Zimmer A."/>
            <person name="Lander E.S."/>
        </authorList>
    </citation>
    <scope>NUCLEOTIDE SEQUENCE [LARGE SCALE GENOMIC DNA]</scope>
    <source>
        <strain evidence="4">Boxer</strain>
    </source>
</reference>
<gene>
    <name evidence="4" type="primary">C9H17orf58</name>
</gene>
<feature type="compositionally biased region" description="Pro residues" evidence="2">
    <location>
        <begin position="280"/>
        <end position="303"/>
    </location>
</feature>
<feature type="domain" description="NTR" evidence="3">
    <location>
        <begin position="314"/>
        <end position="459"/>
    </location>
</feature>
<dbReference type="InterPro" id="IPR001134">
    <property type="entry name" value="Netrin_domain"/>
</dbReference>
<dbReference type="Gene3D" id="2.40.50.120">
    <property type="match status" value="1"/>
</dbReference>
<evidence type="ECO:0000256" key="2">
    <source>
        <dbReference type="SAM" id="MobiDB-lite"/>
    </source>
</evidence>
<dbReference type="Ensembl" id="ENSCAFT00000104770.1">
    <property type="protein sequence ID" value="ENSCAFP00000068902.1"/>
    <property type="gene ID" value="ENSCAFG00000025493.4"/>
</dbReference>
<keyword evidence="1" id="KW-1015">Disulfide bond</keyword>
<sequence>MFIHILKKRQEKKGGGLLFKPQLTVVFSPRTNRLLQFLNAIGLRRFLKEMKRSHAGRTFFLVGLVLPGKTLPSVSPGAPSSALALPNLHLQRPHARSSRRCLPSLHRPRRVCPPARPRRPLRPPLLPCPLHGGALLTASPASPLLSPTASPPHGRKPDPGGGPSAEETPGPRAQPVPEAPRRPRAAEAAPRAWPDPRRRKPPPPAENRAGFREAARAPAGPPSPRLAQAENRASPRRAPALEDAPRRARARALRFPAVRPPARAAEAPAGPAHPNRPRAAAPPPEPAPAPAPAPPPPPRPGPPQRDAEPGAQPCARACRVDLDERESYCASEFAVNGIVHDVDVLGTGIRLVTLLVDRDGLYKMSRLYITPDGFFFRVHILALDDSSCNKPCPEFKPGSRYIVMGHIYHKRRQLPTALLQVLRGRLRPGDGLLRSSSSYVKRFNRKRDGQVQDAVHTQCI</sequence>
<dbReference type="FunFam" id="2.40.50.120:FF:000017">
    <property type="entry name" value="UPF0450 protein C17orf58 homolog"/>
    <property type="match status" value="1"/>
</dbReference>
<feature type="region of interest" description="Disordered" evidence="2">
    <location>
        <begin position="94"/>
        <end position="125"/>
    </location>
</feature>
<organism evidence="4 5">
    <name type="scientific">Canis lupus familiaris</name>
    <name type="common">Dog</name>
    <name type="synonym">Canis familiaris</name>
    <dbReference type="NCBI Taxonomy" id="9615"/>
    <lineage>
        <taxon>Eukaryota</taxon>
        <taxon>Metazoa</taxon>
        <taxon>Chordata</taxon>
        <taxon>Craniata</taxon>
        <taxon>Vertebrata</taxon>
        <taxon>Euteleostomi</taxon>
        <taxon>Mammalia</taxon>
        <taxon>Eutheria</taxon>
        <taxon>Laurasiatheria</taxon>
        <taxon>Carnivora</taxon>
        <taxon>Caniformia</taxon>
        <taxon>Canidae</taxon>
        <taxon>Canis</taxon>
    </lineage>
</organism>
<dbReference type="AlphaFoldDB" id="A0A8P0TL09"/>
<evidence type="ECO:0000313" key="4">
    <source>
        <dbReference type="Ensembl" id="ENSCAFP00000068902.1"/>
    </source>
</evidence>
<dbReference type="PANTHER" id="PTHR35967">
    <property type="entry name" value="UPF0450 PROTEIN C17ORF58"/>
    <property type="match status" value="1"/>
</dbReference>
<dbReference type="InterPro" id="IPR008993">
    <property type="entry name" value="TIMP-like_OB-fold"/>
</dbReference>
<feature type="compositionally biased region" description="Low complexity" evidence="2">
    <location>
        <begin position="253"/>
        <end position="279"/>
    </location>
</feature>
<dbReference type="PANTHER" id="PTHR35967:SF1">
    <property type="entry name" value="UPF0450 PROTEIN C17ORF58"/>
    <property type="match status" value="1"/>
</dbReference>
<reference evidence="4" key="2">
    <citation type="submission" date="2025-08" db="UniProtKB">
        <authorList>
            <consortium name="Ensembl"/>
        </authorList>
    </citation>
    <scope>IDENTIFICATION</scope>
</reference>
<evidence type="ECO:0000259" key="3">
    <source>
        <dbReference type="PROSITE" id="PS50189"/>
    </source>
</evidence>
<accession>A0A8P0TL09</accession>
<feature type="compositionally biased region" description="Low complexity" evidence="2">
    <location>
        <begin position="137"/>
        <end position="152"/>
    </location>
</feature>
<name>A0A8P0TL09_CANLF</name>
<evidence type="ECO:0000313" key="5">
    <source>
        <dbReference type="Proteomes" id="UP000002254"/>
    </source>
</evidence>
<proteinExistence type="predicted"/>
<dbReference type="Proteomes" id="UP000002254">
    <property type="component" value="Chromosome 9"/>
</dbReference>
<feature type="compositionally biased region" description="Basic residues" evidence="2">
    <location>
        <begin position="106"/>
        <end position="121"/>
    </location>
</feature>
<dbReference type="PROSITE" id="PS50189">
    <property type="entry name" value="NTR"/>
    <property type="match status" value="1"/>
</dbReference>
<feature type="region of interest" description="Disordered" evidence="2">
    <location>
        <begin position="137"/>
        <end position="312"/>
    </location>
</feature>